<dbReference type="AlphaFoldDB" id="A0AA35PKU7"/>
<name>A0AA35PKU7_9SAUR</name>
<evidence type="ECO:0000313" key="1">
    <source>
        <dbReference type="EMBL" id="CAI5792686.1"/>
    </source>
</evidence>
<dbReference type="Proteomes" id="UP001178461">
    <property type="component" value="Chromosome 14"/>
</dbReference>
<evidence type="ECO:0000313" key="2">
    <source>
        <dbReference type="Proteomes" id="UP001178461"/>
    </source>
</evidence>
<reference evidence="1" key="1">
    <citation type="submission" date="2022-12" db="EMBL/GenBank/DDBJ databases">
        <authorList>
            <person name="Alioto T."/>
            <person name="Alioto T."/>
            <person name="Gomez Garrido J."/>
        </authorList>
    </citation>
    <scope>NUCLEOTIDE SEQUENCE</scope>
</reference>
<keyword evidence="2" id="KW-1185">Reference proteome</keyword>
<organism evidence="1 2">
    <name type="scientific">Podarcis lilfordi</name>
    <name type="common">Lilford's wall lizard</name>
    <dbReference type="NCBI Taxonomy" id="74358"/>
    <lineage>
        <taxon>Eukaryota</taxon>
        <taxon>Metazoa</taxon>
        <taxon>Chordata</taxon>
        <taxon>Craniata</taxon>
        <taxon>Vertebrata</taxon>
        <taxon>Euteleostomi</taxon>
        <taxon>Lepidosauria</taxon>
        <taxon>Squamata</taxon>
        <taxon>Bifurcata</taxon>
        <taxon>Unidentata</taxon>
        <taxon>Episquamata</taxon>
        <taxon>Laterata</taxon>
        <taxon>Lacertibaenia</taxon>
        <taxon>Lacertidae</taxon>
        <taxon>Podarcis</taxon>
    </lineage>
</organism>
<gene>
    <name evidence="1" type="ORF">PODLI_1B013292</name>
</gene>
<protein>
    <submittedName>
        <fullName evidence="1">Uncharacterized protein</fullName>
    </submittedName>
</protein>
<accession>A0AA35PKU7</accession>
<dbReference type="EMBL" id="OX395139">
    <property type="protein sequence ID" value="CAI5792686.1"/>
    <property type="molecule type" value="Genomic_DNA"/>
</dbReference>
<sequence length="114" mass="13208">MQVLHIYIDYMQVLHTHTHTHTYIYASLAHIYICKSLAPTVVDVQVLLLKRCSIHLRTCSSPLLPHPYAKPPPFNRSKPTGAQALQDFNISNCRCPRLAYSLRHLQLEMFRSCY</sequence>
<proteinExistence type="predicted"/>